<dbReference type="PANTHER" id="PTHR42693">
    <property type="entry name" value="ARYLSULFATASE FAMILY MEMBER"/>
    <property type="match status" value="1"/>
</dbReference>
<dbReference type="PROSITE" id="PS00149">
    <property type="entry name" value="SULFATASE_2"/>
    <property type="match status" value="1"/>
</dbReference>
<dbReference type="RefSeq" id="WP_171184271.1">
    <property type="nucleotide sequence ID" value="NZ_WTPX01000019.1"/>
</dbReference>
<comment type="similarity">
    <text evidence="1">Belongs to the sulfatase family.</text>
</comment>
<dbReference type="SUPFAM" id="SSF53649">
    <property type="entry name" value="Alkaline phosphatase-like"/>
    <property type="match status" value="1"/>
</dbReference>
<proteinExistence type="inferred from homology"/>
<feature type="domain" description="Sulfatase N-terminal" evidence="6">
    <location>
        <begin position="24"/>
        <end position="346"/>
    </location>
</feature>
<dbReference type="Pfam" id="PF00884">
    <property type="entry name" value="Sulfatase"/>
    <property type="match status" value="1"/>
</dbReference>
<comment type="caution">
    <text evidence="7">The sequence shown here is derived from an EMBL/GenBank/DDBJ whole genome shotgun (WGS) entry which is preliminary data.</text>
</comment>
<keyword evidence="3" id="KW-0378">Hydrolase</keyword>
<feature type="chain" id="PRO_5046403842" description="Sulfatase N-terminal domain-containing protein" evidence="5">
    <location>
        <begin position="21"/>
        <end position="623"/>
    </location>
</feature>
<evidence type="ECO:0000256" key="5">
    <source>
        <dbReference type="SAM" id="SignalP"/>
    </source>
</evidence>
<dbReference type="InterPro" id="IPR000917">
    <property type="entry name" value="Sulfatase_N"/>
</dbReference>
<keyword evidence="5" id="KW-0732">Signal</keyword>
<evidence type="ECO:0000256" key="3">
    <source>
        <dbReference type="ARBA" id="ARBA00022801"/>
    </source>
</evidence>
<evidence type="ECO:0000256" key="2">
    <source>
        <dbReference type="ARBA" id="ARBA00022723"/>
    </source>
</evidence>
<dbReference type="InterPro" id="IPR017850">
    <property type="entry name" value="Alkaline_phosphatase_core_sf"/>
</dbReference>
<protein>
    <recommendedName>
        <fullName evidence="6">Sulfatase N-terminal domain-containing protein</fullName>
    </recommendedName>
</protein>
<evidence type="ECO:0000259" key="6">
    <source>
        <dbReference type="Pfam" id="PF00884"/>
    </source>
</evidence>
<keyword evidence="4" id="KW-0106">Calcium</keyword>
<evidence type="ECO:0000256" key="1">
    <source>
        <dbReference type="ARBA" id="ARBA00008779"/>
    </source>
</evidence>
<gene>
    <name evidence="7" type="ORF">LzC2_09270</name>
</gene>
<evidence type="ECO:0000256" key="4">
    <source>
        <dbReference type="ARBA" id="ARBA00022837"/>
    </source>
</evidence>
<evidence type="ECO:0000313" key="7">
    <source>
        <dbReference type="EMBL" id="NNJ24866.1"/>
    </source>
</evidence>
<keyword evidence="2" id="KW-0479">Metal-binding</keyword>
<keyword evidence="8" id="KW-1185">Reference proteome</keyword>
<name>A0ABX1VAC4_9PLAN</name>
<evidence type="ECO:0000313" key="8">
    <source>
        <dbReference type="Proteomes" id="UP000609651"/>
    </source>
</evidence>
<dbReference type="InterPro" id="IPR050738">
    <property type="entry name" value="Sulfatase"/>
</dbReference>
<dbReference type="CDD" id="cd16146">
    <property type="entry name" value="ARS_like"/>
    <property type="match status" value="1"/>
</dbReference>
<dbReference type="Proteomes" id="UP000609651">
    <property type="component" value="Unassembled WGS sequence"/>
</dbReference>
<accession>A0ABX1VAC4</accession>
<feature type="signal peptide" evidence="5">
    <location>
        <begin position="1"/>
        <end position="20"/>
    </location>
</feature>
<sequence length="623" mass="68372">MKRPALALLLAFVVGPIADAAERPNVVLIITDDQGYGDLSCHGNTVLKTPHMDRLHGESVRLTDYHVDPTCSPTRAAIYAGRYSTRTGVWHTIQGRSLMNPAEVTIAERLREAGYRTGMIGKWHLGDNAPLRPRDQGFDDVFIHGGGGVGQAPDYWGNDYFGDTYFRFVRNAANPEGTEEKVQVDGYCTDEWFAAADRFVTDNNPAETGRPFFLTLATNAPHGPYLVAPEWSEPYREAGVKGPRADFYGMIACIDARLGEFRERLSELGLAENTILIFTTDNGTAAGHRDGGFNAGMRGNKGSEYDGGHRVPFFLHWPAGGFDEGRDVDRLTAHIDVLPTLTSLCGSPAADGPPLDGADLTPLLKDGEAEWPARTLAVHSQRIEVPEKWRKAAVMTERWRLVGGNELYDIVADPGQKRNVAEEHAEVAERLSAAYDDWWESLRPSFDEPMSDDLVRIELGEAATELCAHDWHEPENRPVPWSQSAIRNDPQSLGWWAVNVADPGVYRFTLRSRPAAADATPTGAMYAAVTLADPNGVLLTEPRRVKIGETWVELNAALAPREEPISAQSIDSQIDPNAAAAVLTVEIPQPGGKKLHANFQSKDGSVRGAYYVTVERLGDLPTR</sequence>
<dbReference type="Gene3D" id="3.40.720.10">
    <property type="entry name" value="Alkaline Phosphatase, subunit A"/>
    <property type="match status" value="2"/>
</dbReference>
<dbReference type="PANTHER" id="PTHR42693:SF53">
    <property type="entry name" value="ENDO-4-O-SULFATASE"/>
    <property type="match status" value="1"/>
</dbReference>
<dbReference type="InterPro" id="IPR024607">
    <property type="entry name" value="Sulfatase_CS"/>
</dbReference>
<dbReference type="EMBL" id="WTPX01000019">
    <property type="protein sequence ID" value="NNJ24866.1"/>
    <property type="molecule type" value="Genomic_DNA"/>
</dbReference>
<organism evidence="7 8">
    <name type="scientific">Alienimonas chondri</name>
    <dbReference type="NCBI Taxonomy" id="2681879"/>
    <lineage>
        <taxon>Bacteria</taxon>
        <taxon>Pseudomonadati</taxon>
        <taxon>Planctomycetota</taxon>
        <taxon>Planctomycetia</taxon>
        <taxon>Planctomycetales</taxon>
        <taxon>Planctomycetaceae</taxon>
        <taxon>Alienimonas</taxon>
    </lineage>
</organism>
<reference evidence="7 8" key="1">
    <citation type="journal article" date="2020" name="Syst. Appl. Microbiol.">
        <title>Alienimonas chondri sp. nov., a novel planctomycete isolated from the biofilm of the red alga Chondrus crispus.</title>
        <authorList>
            <person name="Vitorino I."/>
            <person name="Albuquerque L."/>
            <person name="Wiegand S."/>
            <person name="Kallscheuer N."/>
            <person name="da Costa M.S."/>
            <person name="Lobo-da-Cunha A."/>
            <person name="Jogler C."/>
            <person name="Lage O.M."/>
        </authorList>
    </citation>
    <scope>NUCLEOTIDE SEQUENCE [LARGE SCALE GENOMIC DNA]</scope>
    <source>
        <strain evidence="7 8">LzC2</strain>
    </source>
</reference>